<reference evidence="2" key="1">
    <citation type="submission" date="2017-06" db="EMBL/GenBank/DDBJ databases">
        <title>Genome analysis of Fimbriiglobus ruber SP5, the first member of the order Planctomycetales with confirmed chitinolytic capability.</title>
        <authorList>
            <person name="Ravin N.V."/>
            <person name="Rakitin A.L."/>
            <person name="Ivanova A.A."/>
            <person name="Beletsky A.V."/>
            <person name="Kulichevskaya I.S."/>
            <person name="Mardanov A.V."/>
            <person name="Dedysh S.N."/>
        </authorList>
    </citation>
    <scope>NUCLEOTIDE SEQUENCE [LARGE SCALE GENOMIC DNA]</scope>
    <source>
        <strain evidence="2">SP5</strain>
    </source>
</reference>
<evidence type="ECO:0000313" key="2">
    <source>
        <dbReference type="Proteomes" id="UP000214646"/>
    </source>
</evidence>
<dbReference type="EMBL" id="NIDE01000014">
    <property type="protein sequence ID" value="OWK38089.1"/>
    <property type="molecule type" value="Genomic_DNA"/>
</dbReference>
<organism evidence="1 2">
    <name type="scientific">Fimbriiglobus ruber</name>
    <dbReference type="NCBI Taxonomy" id="1908690"/>
    <lineage>
        <taxon>Bacteria</taxon>
        <taxon>Pseudomonadati</taxon>
        <taxon>Planctomycetota</taxon>
        <taxon>Planctomycetia</taxon>
        <taxon>Gemmatales</taxon>
        <taxon>Gemmataceae</taxon>
        <taxon>Fimbriiglobus</taxon>
    </lineage>
</organism>
<proteinExistence type="predicted"/>
<name>A0A225DLL1_9BACT</name>
<sequence length="39" mass="4291">MTHEPGTAIASDLRFTAWTNAIAVSRLGEVNSYRPDLKT</sequence>
<dbReference type="AlphaFoldDB" id="A0A225DLL1"/>
<dbReference type="Proteomes" id="UP000214646">
    <property type="component" value="Unassembled WGS sequence"/>
</dbReference>
<gene>
    <name evidence="1" type="ORF">FRUB_07209</name>
</gene>
<accession>A0A225DLL1</accession>
<evidence type="ECO:0000313" key="1">
    <source>
        <dbReference type="EMBL" id="OWK38089.1"/>
    </source>
</evidence>
<protein>
    <submittedName>
        <fullName evidence="1">Uncharacterized protein</fullName>
    </submittedName>
</protein>
<keyword evidence="2" id="KW-1185">Reference proteome</keyword>
<comment type="caution">
    <text evidence="1">The sequence shown here is derived from an EMBL/GenBank/DDBJ whole genome shotgun (WGS) entry which is preliminary data.</text>
</comment>